<dbReference type="AlphaFoldDB" id="B0PAX0"/>
<sequence>MADYTIPLRGHGIITAERLLYRGYAQRLAAYAVTAFMVDHAAFR</sequence>
<dbReference type="HOGENOM" id="CLU_3211620_0_0_9"/>
<dbReference type="EMBL" id="ABGD02000014">
    <property type="protein sequence ID" value="EDS11300.1"/>
    <property type="molecule type" value="Genomic_DNA"/>
</dbReference>
<proteinExistence type="predicted"/>
<evidence type="ECO:0000313" key="1">
    <source>
        <dbReference type="EMBL" id="EDS11300.1"/>
    </source>
</evidence>
<reference evidence="1" key="2">
    <citation type="submission" date="2013-09" db="EMBL/GenBank/DDBJ databases">
        <title>Draft genome sequence of Anaerotruncus colihominis(DSM 17241).</title>
        <authorList>
            <person name="Sudarsanam P."/>
            <person name="Ley R."/>
            <person name="Guruge J."/>
            <person name="Turnbaugh P.J."/>
            <person name="Mahowald M."/>
            <person name="Liep D."/>
            <person name="Gordon J."/>
        </authorList>
    </citation>
    <scope>NUCLEOTIDE SEQUENCE</scope>
    <source>
        <strain evidence="1">DSM 17241</strain>
    </source>
</reference>
<name>B0PAX0_9FIRM</name>
<accession>B0PAX0</accession>
<keyword evidence="2" id="KW-1185">Reference proteome</keyword>
<comment type="caution">
    <text evidence="1">The sequence shown here is derived from an EMBL/GenBank/DDBJ whole genome shotgun (WGS) entry which is preliminary data.</text>
</comment>
<reference evidence="1" key="1">
    <citation type="submission" date="2007-11" db="EMBL/GenBank/DDBJ databases">
        <authorList>
            <person name="Fulton L."/>
            <person name="Clifton S."/>
            <person name="Fulton B."/>
            <person name="Xu J."/>
            <person name="Minx P."/>
            <person name="Pepin K.H."/>
            <person name="Johnson M."/>
            <person name="Thiruvilangam P."/>
            <person name="Bhonagiri V."/>
            <person name="Nash W.E."/>
            <person name="Mardis E.R."/>
            <person name="Wilson R.K."/>
        </authorList>
    </citation>
    <scope>NUCLEOTIDE SEQUENCE [LARGE SCALE GENOMIC DNA]</scope>
    <source>
        <strain evidence="1">DSM 17241</strain>
    </source>
</reference>
<evidence type="ECO:0000313" key="2">
    <source>
        <dbReference type="Proteomes" id="UP000003803"/>
    </source>
</evidence>
<protein>
    <submittedName>
        <fullName evidence="1">Uncharacterized protein</fullName>
    </submittedName>
</protein>
<dbReference type="Proteomes" id="UP000003803">
    <property type="component" value="Unassembled WGS sequence"/>
</dbReference>
<organism evidence="1 2">
    <name type="scientific">Anaerotruncus colihominis DSM 17241</name>
    <dbReference type="NCBI Taxonomy" id="445972"/>
    <lineage>
        <taxon>Bacteria</taxon>
        <taxon>Bacillati</taxon>
        <taxon>Bacillota</taxon>
        <taxon>Clostridia</taxon>
        <taxon>Eubacteriales</taxon>
        <taxon>Oscillospiraceae</taxon>
        <taxon>Anaerotruncus</taxon>
    </lineage>
</organism>
<gene>
    <name evidence="1" type="ORF">ANACOL_01921</name>
</gene>